<reference evidence="1 2" key="1">
    <citation type="journal article" date="2018" name="Front. Microbiol.">
        <title>Description and Comparative Genomics of Macrococcus caseolyticus subsp. hominis subsp. nov., Macrococcus goetzii sp. nov., Macrococcus epidermidis sp. nov., and Macrococcus bohemicus sp. nov., Novel Macrococci From Human Clinical Material With Virulence Potential and Suspected Uptake of Foreign DNA by Natural Transformation.</title>
        <authorList>
            <person name="Maslanova I."/>
            <person name="Wertheimer Z."/>
            <person name="Sedlacek I."/>
            <person name="Svec P."/>
            <person name="Indrakova A."/>
            <person name="Kovarovic V."/>
            <person name="Schumann P."/>
            <person name="Sproer C."/>
            <person name="Kralova S."/>
            <person name="Sedo O."/>
            <person name="Kristofova L."/>
            <person name="Vrbovska V."/>
            <person name="Fuzik T."/>
            <person name="Petras P."/>
            <person name="Zdrahal Z."/>
            <person name="Ruzickova V."/>
            <person name="Doskar J."/>
            <person name="Pantucek R."/>
        </authorList>
    </citation>
    <scope>NUCLEOTIDE SEQUENCE [LARGE SCALE GENOMIC DNA]</scope>
    <source>
        <strain evidence="1 2">03/115</strain>
    </source>
</reference>
<dbReference type="AlphaFoldDB" id="A0A328A290"/>
<accession>A0A328A290</accession>
<evidence type="ECO:0008006" key="3">
    <source>
        <dbReference type="Google" id="ProtNLM"/>
    </source>
</evidence>
<evidence type="ECO:0000313" key="2">
    <source>
        <dbReference type="Proteomes" id="UP000249579"/>
    </source>
</evidence>
<protein>
    <recommendedName>
        <fullName evidence="3">Polymer-forming cytoskeletal protein</fullName>
    </recommendedName>
</protein>
<proteinExistence type="predicted"/>
<evidence type="ECO:0000313" key="1">
    <source>
        <dbReference type="EMBL" id="RAK48645.1"/>
    </source>
</evidence>
<gene>
    <name evidence="1" type="ORF">BHX94_10655</name>
</gene>
<comment type="caution">
    <text evidence="1">The sequence shown here is derived from an EMBL/GenBank/DDBJ whole genome shotgun (WGS) entry which is preliminary data.</text>
</comment>
<dbReference type="Proteomes" id="UP000249579">
    <property type="component" value="Unassembled WGS sequence"/>
</dbReference>
<dbReference type="OrthoDB" id="1730007at2"/>
<dbReference type="RefSeq" id="WP_111746725.1">
    <property type="nucleotide sequence ID" value="NZ_JBHSQY010000029.1"/>
</dbReference>
<sequence length="236" mass="26025">MNVVWKDETVAGGIFETINVEGNSVVNSSVEANELIVEKESVLKIEGKLNVPYLKVYGELVVEGTLETNELVIGEDGYIAVEDEAVIGTIDNKGTLDLKRGIKVDDIQNKGSFIGMGPVKAITFQSNGSLRLDEELNAENVTIIVAEVSNIRYIICDELTVKAEREKLIFKDESSVLTVREIDAVKASVENVVCDLLRADDVTIKENCSIKVVEYVNDYGYDEASDVLEFAKIKRD</sequence>
<organism evidence="1 2">
    <name type="scientific">Macrococcoides bohemicum</name>
    <dbReference type="NCBI Taxonomy" id="1903056"/>
    <lineage>
        <taxon>Bacteria</taxon>
        <taxon>Bacillati</taxon>
        <taxon>Bacillota</taxon>
        <taxon>Bacilli</taxon>
        <taxon>Bacillales</taxon>
        <taxon>Staphylococcaceae</taxon>
        <taxon>Macrococcoides</taxon>
    </lineage>
</organism>
<dbReference type="EMBL" id="PZJG01000008">
    <property type="protein sequence ID" value="RAK48645.1"/>
    <property type="molecule type" value="Genomic_DNA"/>
</dbReference>
<name>A0A328A290_9STAP</name>